<name>A0A1G7FZ55_9EURY</name>
<evidence type="ECO:0000313" key="2">
    <source>
        <dbReference type="Proteomes" id="UP000199076"/>
    </source>
</evidence>
<evidence type="ECO:0008006" key="3">
    <source>
        <dbReference type="Google" id="ProtNLM"/>
    </source>
</evidence>
<dbReference type="OrthoDB" id="169463at2157"/>
<reference evidence="2" key="1">
    <citation type="submission" date="2016-10" db="EMBL/GenBank/DDBJ databases">
        <authorList>
            <person name="Varghese N."/>
            <person name="Submissions S."/>
        </authorList>
    </citation>
    <scope>NUCLEOTIDE SEQUENCE [LARGE SCALE GENOMIC DNA]</scope>
    <source>
        <strain evidence="2">IBRC-M 10760</strain>
    </source>
</reference>
<proteinExistence type="predicted"/>
<dbReference type="AlphaFoldDB" id="A0A1G7FZ55"/>
<organism evidence="1 2">
    <name type="scientific">Halorientalis regularis</name>
    <dbReference type="NCBI Taxonomy" id="660518"/>
    <lineage>
        <taxon>Archaea</taxon>
        <taxon>Methanobacteriati</taxon>
        <taxon>Methanobacteriota</taxon>
        <taxon>Stenosarchaea group</taxon>
        <taxon>Halobacteria</taxon>
        <taxon>Halobacteriales</taxon>
        <taxon>Haloarculaceae</taxon>
        <taxon>Halorientalis</taxon>
    </lineage>
</organism>
<sequence>MPMKGSGPATEYREIDRREHGVGWMAYPNERMQRASHAFEVDGDVYVVDPVDVGGLDDLLAEFGEVAGVLILLDRHKRDSAEVANRHDVPVYVPDWMDGVAGELDAPVERVHVELDDTGVGVHKLIDNRFWQEAAVSIEDHGELLVPESVGSASYFLSSSERLGVHPALRLKPPTKLKRFSPGTVLVGHGTGIHEDATEALHDAVSGSRSRTPALYAKIGKEFVFG</sequence>
<dbReference type="Proteomes" id="UP000199076">
    <property type="component" value="Unassembled WGS sequence"/>
</dbReference>
<dbReference type="EMBL" id="FNBK01000001">
    <property type="protein sequence ID" value="SDE81193.1"/>
    <property type="molecule type" value="Genomic_DNA"/>
</dbReference>
<dbReference type="RefSeq" id="WP_217630093.1">
    <property type="nucleotide sequence ID" value="NZ_FNBK01000001.1"/>
</dbReference>
<keyword evidence="2" id="KW-1185">Reference proteome</keyword>
<protein>
    <recommendedName>
        <fullName evidence="3">Glyoxylase, beta-lactamase superfamily II</fullName>
    </recommendedName>
</protein>
<evidence type="ECO:0000313" key="1">
    <source>
        <dbReference type="EMBL" id="SDE81193.1"/>
    </source>
</evidence>
<accession>A0A1G7FZ55</accession>
<gene>
    <name evidence="1" type="ORF">SAMN05216218_101421</name>
</gene>